<protein>
    <submittedName>
        <fullName evidence="2">Type VI secretion system lysozyme-related protein</fullName>
    </submittedName>
</protein>
<dbReference type="KEGG" id="pdio:PDMSB3_2244"/>
<reference evidence="2 3" key="1">
    <citation type="submission" date="2019-08" db="EMBL/GenBank/DDBJ databases">
        <authorList>
            <person name="Herpell B J."/>
        </authorList>
    </citation>
    <scope>NUCLEOTIDE SEQUENCE [LARGE SCALE GENOMIC DNA]</scope>
    <source>
        <strain evidence="3">Msb3</strain>
    </source>
</reference>
<proteinExistence type="predicted"/>
<accession>A0A5Q4ZDL7</accession>
<dbReference type="PANTHER" id="PTHR38595:SF1">
    <property type="entry name" value="TYPE VI SECRETION SYSTEM COMPONENT TSSE1"/>
    <property type="match status" value="1"/>
</dbReference>
<evidence type="ECO:0000313" key="2">
    <source>
        <dbReference type="EMBL" id="VVD28700.1"/>
    </source>
</evidence>
<feature type="domain" description="IraD/Gp25-like" evidence="1">
    <location>
        <begin position="61"/>
        <end position="165"/>
    </location>
</feature>
<dbReference type="InterPro" id="IPR017737">
    <property type="entry name" value="TssE1-like"/>
</dbReference>
<evidence type="ECO:0000259" key="1">
    <source>
        <dbReference type="Pfam" id="PF04965"/>
    </source>
</evidence>
<gene>
    <name evidence="2" type="ORF">PDMSB3_2244</name>
</gene>
<organism evidence="2 3">
    <name type="scientific">Paraburkholderia dioscoreae</name>
    <dbReference type="NCBI Taxonomy" id="2604047"/>
    <lineage>
        <taxon>Bacteria</taxon>
        <taxon>Pseudomonadati</taxon>
        <taxon>Pseudomonadota</taxon>
        <taxon>Betaproteobacteria</taxon>
        <taxon>Burkholderiales</taxon>
        <taxon>Burkholderiaceae</taxon>
        <taxon>Paraburkholderia</taxon>
    </lineage>
</organism>
<sequence length="191" mass="21478">MDRFNQASRAMRREVRLTREGGATPRRANAHLLPTLLDRLRDDAPQRLTEAPSEYTVTRSQMRDIVQRDLAFLLNTTSMEDLIDRKRHPHAASSTVNFGVPPLAGAFTAARKWEDIEKIIRSAITEFEPRLISDSLSIAPLAGVDAAVHYNVLAFEVRGMIRMDPYPLEFMVQSSLDLETSQLNVTGMRAG</sequence>
<keyword evidence="3" id="KW-1185">Reference proteome</keyword>
<dbReference type="Pfam" id="PF04965">
    <property type="entry name" value="GPW_gp25"/>
    <property type="match status" value="1"/>
</dbReference>
<dbReference type="EMBL" id="LR699553">
    <property type="protein sequence ID" value="VVD28700.1"/>
    <property type="molecule type" value="Genomic_DNA"/>
</dbReference>
<dbReference type="InterPro" id="IPR053176">
    <property type="entry name" value="T6SS_TssE1-like"/>
</dbReference>
<dbReference type="PANTHER" id="PTHR38595">
    <property type="entry name" value="CYTOPLASMIC PROTEIN-RELATED"/>
    <property type="match status" value="1"/>
</dbReference>
<dbReference type="Proteomes" id="UP000325811">
    <property type="component" value="Chromosome I"/>
</dbReference>
<dbReference type="AlphaFoldDB" id="A0A5Q4ZDL7"/>
<dbReference type="SUPFAM" id="SSF160719">
    <property type="entry name" value="gpW/gp25-like"/>
    <property type="match status" value="1"/>
</dbReference>
<name>A0A5Q4ZDL7_9BURK</name>
<evidence type="ECO:0000313" key="3">
    <source>
        <dbReference type="Proteomes" id="UP000325811"/>
    </source>
</evidence>
<dbReference type="InterPro" id="IPR007048">
    <property type="entry name" value="IraD/Gp25-like"/>
</dbReference>
<dbReference type="NCBIfam" id="TIGR03357">
    <property type="entry name" value="VI_zyme"/>
    <property type="match status" value="1"/>
</dbReference>